<keyword evidence="6" id="KW-0145">Chemotaxis</keyword>
<proteinExistence type="inferred from homology"/>
<dbReference type="InterPro" id="IPR033899">
    <property type="entry name" value="CXC_Chemokine_domain"/>
</dbReference>
<evidence type="ECO:0000256" key="5">
    <source>
        <dbReference type="ARBA" id="ARBA00023157"/>
    </source>
</evidence>
<accession>A0A6P9D4P4</accession>
<dbReference type="PANTHER" id="PTHR12015">
    <property type="entry name" value="SMALL INDUCIBLE CYTOKINE A"/>
    <property type="match status" value="1"/>
</dbReference>
<dbReference type="PRINTS" id="PR00437">
    <property type="entry name" value="SMALLCYTKCXC"/>
</dbReference>
<comment type="subcellular location">
    <subcellularLocation>
        <location evidence="1 6">Secreted</location>
    </subcellularLocation>
</comment>
<feature type="chain" id="PRO_5044980256" description="C-X-C motif chemokine" evidence="6">
    <location>
        <begin position="23"/>
        <end position="113"/>
    </location>
</feature>
<keyword evidence="3 6" id="KW-0202">Cytokine</keyword>
<dbReference type="SUPFAM" id="SSF54117">
    <property type="entry name" value="Interleukin 8-like chemokines"/>
    <property type="match status" value="1"/>
</dbReference>
<dbReference type="PROSITE" id="PS00471">
    <property type="entry name" value="SMALL_CYTOKINES_CXC"/>
    <property type="match status" value="1"/>
</dbReference>
<dbReference type="InterPro" id="IPR036048">
    <property type="entry name" value="Interleukin_8-like_sf"/>
</dbReference>
<gene>
    <name evidence="9" type="primary">CXCL13</name>
</gene>
<evidence type="ECO:0000256" key="3">
    <source>
        <dbReference type="ARBA" id="ARBA00022514"/>
    </source>
</evidence>
<dbReference type="InParanoid" id="A0A6P9D4P4"/>
<dbReference type="Gene3D" id="2.40.50.40">
    <property type="match status" value="1"/>
</dbReference>
<comment type="similarity">
    <text evidence="2 6">Belongs to the intercrine alpha (chemokine CxC) family.</text>
</comment>
<dbReference type="FunCoup" id="A0A6P9D4P4">
    <property type="interactions" value="49"/>
</dbReference>
<evidence type="ECO:0000256" key="2">
    <source>
        <dbReference type="ARBA" id="ARBA00010665"/>
    </source>
</evidence>
<dbReference type="GO" id="GO:0006952">
    <property type="term" value="P:defense response"/>
    <property type="evidence" value="ECO:0007669"/>
    <property type="project" value="InterPro"/>
</dbReference>
<evidence type="ECO:0000256" key="4">
    <source>
        <dbReference type="ARBA" id="ARBA00022525"/>
    </source>
</evidence>
<evidence type="ECO:0000256" key="1">
    <source>
        <dbReference type="ARBA" id="ARBA00004613"/>
    </source>
</evidence>
<keyword evidence="8" id="KW-1185">Reference proteome</keyword>
<dbReference type="Proteomes" id="UP001652622">
    <property type="component" value="Unplaced"/>
</dbReference>
<feature type="domain" description="Chemokine interleukin-8-like" evidence="7">
    <location>
        <begin position="32"/>
        <end position="93"/>
    </location>
</feature>
<feature type="signal peptide" evidence="6">
    <location>
        <begin position="1"/>
        <end position="22"/>
    </location>
</feature>
<evidence type="ECO:0000313" key="9">
    <source>
        <dbReference type="RefSeq" id="XP_034287111.2"/>
    </source>
</evidence>
<dbReference type="GO" id="GO:0006955">
    <property type="term" value="P:immune response"/>
    <property type="evidence" value="ECO:0007669"/>
    <property type="project" value="InterPro"/>
</dbReference>
<dbReference type="KEGG" id="pgut:117673693"/>
<evidence type="ECO:0000259" key="7">
    <source>
        <dbReference type="SMART" id="SM00199"/>
    </source>
</evidence>
<dbReference type="GO" id="GO:0005615">
    <property type="term" value="C:extracellular space"/>
    <property type="evidence" value="ECO:0007669"/>
    <property type="project" value="UniProtKB-UniRule"/>
</dbReference>
<dbReference type="AlphaFoldDB" id="A0A6P9D4P4"/>
<dbReference type="GeneID" id="117673693"/>
<dbReference type="GO" id="GO:0008009">
    <property type="term" value="F:chemokine activity"/>
    <property type="evidence" value="ECO:0007669"/>
    <property type="project" value="InterPro"/>
</dbReference>
<organism evidence="8 9">
    <name type="scientific">Pantherophis guttatus</name>
    <name type="common">Corn snake</name>
    <name type="synonym">Elaphe guttata</name>
    <dbReference type="NCBI Taxonomy" id="94885"/>
    <lineage>
        <taxon>Eukaryota</taxon>
        <taxon>Metazoa</taxon>
        <taxon>Chordata</taxon>
        <taxon>Craniata</taxon>
        <taxon>Vertebrata</taxon>
        <taxon>Euteleostomi</taxon>
        <taxon>Lepidosauria</taxon>
        <taxon>Squamata</taxon>
        <taxon>Bifurcata</taxon>
        <taxon>Unidentata</taxon>
        <taxon>Episquamata</taxon>
        <taxon>Toxicofera</taxon>
        <taxon>Serpentes</taxon>
        <taxon>Colubroidea</taxon>
        <taxon>Colubridae</taxon>
        <taxon>Colubrinae</taxon>
        <taxon>Pantherophis</taxon>
    </lineage>
</organism>
<dbReference type="InterPro" id="IPR039809">
    <property type="entry name" value="Chemokine_b/g/d"/>
</dbReference>
<dbReference type="RefSeq" id="XP_034287111.2">
    <property type="nucleotide sequence ID" value="XM_034431220.2"/>
</dbReference>
<dbReference type="InterPro" id="IPR001089">
    <property type="entry name" value="Chemokine_CXC"/>
</dbReference>
<dbReference type="InterPro" id="IPR018048">
    <property type="entry name" value="Chemokine_CXC_CS"/>
</dbReference>
<dbReference type="CDD" id="cd00273">
    <property type="entry name" value="Chemokine_CXC"/>
    <property type="match status" value="1"/>
</dbReference>
<dbReference type="InterPro" id="IPR001811">
    <property type="entry name" value="Chemokine_IL8-like_dom"/>
</dbReference>
<evidence type="ECO:0000256" key="6">
    <source>
        <dbReference type="RuleBase" id="RU361149"/>
    </source>
</evidence>
<name>A0A6P9D4P4_PANGU</name>
<reference evidence="9" key="1">
    <citation type="submission" date="2025-08" db="UniProtKB">
        <authorList>
            <consortium name="RefSeq"/>
        </authorList>
    </citation>
    <scope>IDENTIFICATION</scope>
    <source>
        <tissue evidence="9">Blood</tissue>
    </source>
</reference>
<sequence length="113" mass="13237">MKGLVLILTLVIIANHISQNDGMAFEGHVAHLGRCKCLKQISGFFGLRQVKRIQVIPRGIHCRRTEIIFTLINEWKYCVNPDTPWVISLLKKLTKRYSLAYFYLFVLCLYFYK</sequence>
<protein>
    <recommendedName>
        <fullName evidence="6">C-X-C motif chemokine</fullName>
    </recommendedName>
</protein>
<evidence type="ECO:0000313" key="8">
    <source>
        <dbReference type="Proteomes" id="UP001652622"/>
    </source>
</evidence>
<keyword evidence="6" id="KW-0732">Signal</keyword>
<keyword evidence="4 6" id="KW-0964">Secreted</keyword>
<dbReference type="SMART" id="SM00199">
    <property type="entry name" value="SCY"/>
    <property type="match status" value="1"/>
</dbReference>
<keyword evidence="5" id="KW-1015">Disulfide bond</keyword>
<dbReference type="Pfam" id="PF00048">
    <property type="entry name" value="IL8"/>
    <property type="match status" value="1"/>
</dbReference>